<protein>
    <submittedName>
        <fullName evidence="1">Uncharacterized protein</fullName>
    </submittedName>
</protein>
<sequence>MGQREGGKELSFLNRDLLPFELADGRGGMTSVIKIRARTDSLRDAGDIANLKGRLKREIPSIGNRENDFLKCPDRGCGLGKCLE</sequence>
<dbReference type="Proteomes" id="UP001054945">
    <property type="component" value="Unassembled WGS sequence"/>
</dbReference>
<keyword evidence="2" id="KW-1185">Reference proteome</keyword>
<gene>
    <name evidence="1" type="ORF">CEXT_76521</name>
</gene>
<dbReference type="AlphaFoldDB" id="A0AAV4M4Y8"/>
<reference evidence="1 2" key="1">
    <citation type="submission" date="2021-06" db="EMBL/GenBank/DDBJ databases">
        <title>Caerostris extrusa draft genome.</title>
        <authorList>
            <person name="Kono N."/>
            <person name="Arakawa K."/>
        </authorList>
    </citation>
    <scope>NUCLEOTIDE SEQUENCE [LARGE SCALE GENOMIC DNA]</scope>
</reference>
<organism evidence="1 2">
    <name type="scientific">Caerostris extrusa</name>
    <name type="common">Bark spider</name>
    <name type="synonym">Caerostris bankana</name>
    <dbReference type="NCBI Taxonomy" id="172846"/>
    <lineage>
        <taxon>Eukaryota</taxon>
        <taxon>Metazoa</taxon>
        <taxon>Ecdysozoa</taxon>
        <taxon>Arthropoda</taxon>
        <taxon>Chelicerata</taxon>
        <taxon>Arachnida</taxon>
        <taxon>Araneae</taxon>
        <taxon>Araneomorphae</taxon>
        <taxon>Entelegynae</taxon>
        <taxon>Araneoidea</taxon>
        <taxon>Araneidae</taxon>
        <taxon>Caerostris</taxon>
    </lineage>
</organism>
<comment type="caution">
    <text evidence="1">The sequence shown here is derived from an EMBL/GenBank/DDBJ whole genome shotgun (WGS) entry which is preliminary data.</text>
</comment>
<dbReference type="EMBL" id="BPLR01001873">
    <property type="protein sequence ID" value="GIX67388.1"/>
    <property type="molecule type" value="Genomic_DNA"/>
</dbReference>
<accession>A0AAV4M4Y8</accession>
<evidence type="ECO:0000313" key="2">
    <source>
        <dbReference type="Proteomes" id="UP001054945"/>
    </source>
</evidence>
<name>A0AAV4M4Y8_CAEEX</name>
<proteinExistence type="predicted"/>
<evidence type="ECO:0000313" key="1">
    <source>
        <dbReference type="EMBL" id="GIX67388.1"/>
    </source>
</evidence>